<reference evidence="2 3" key="1">
    <citation type="submission" date="2020-02" db="EMBL/GenBank/DDBJ databases">
        <title>Draft genome sequence of Haematococcus lacustris strain NIES-144.</title>
        <authorList>
            <person name="Morimoto D."/>
            <person name="Nakagawa S."/>
            <person name="Yoshida T."/>
            <person name="Sawayama S."/>
        </authorList>
    </citation>
    <scope>NUCLEOTIDE SEQUENCE [LARGE SCALE GENOMIC DNA]</scope>
    <source>
        <strain evidence="2 3">NIES-144</strain>
    </source>
</reference>
<name>A0A699ZVU9_HAELA</name>
<keyword evidence="3" id="KW-1185">Reference proteome</keyword>
<feature type="region of interest" description="Disordered" evidence="1">
    <location>
        <begin position="1"/>
        <end position="94"/>
    </location>
</feature>
<dbReference type="Proteomes" id="UP000485058">
    <property type="component" value="Unassembled WGS sequence"/>
</dbReference>
<proteinExistence type="predicted"/>
<dbReference type="AlphaFoldDB" id="A0A699ZVU9"/>
<protein>
    <submittedName>
        <fullName evidence="2">Uncharacterized protein</fullName>
    </submittedName>
</protein>
<evidence type="ECO:0000313" key="2">
    <source>
        <dbReference type="EMBL" id="GFH26075.1"/>
    </source>
</evidence>
<dbReference type="EMBL" id="BLLF01003013">
    <property type="protein sequence ID" value="GFH26075.1"/>
    <property type="molecule type" value="Genomic_DNA"/>
</dbReference>
<feature type="compositionally biased region" description="Polar residues" evidence="1">
    <location>
        <begin position="8"/>
        <end position="24"/>
    </location>
</feature>
<organism evidence="2 3">
    <name type="scientific">Haematococcus lacustris</name>
    <name type="common">Green alga</name>
    <name type="synonym">Haematococcus pluvialis</name>
    <dbReference type="NCBI Taxonomy" id="44745"/>
    <lineage>
        <taxon>Eukaryota</taxon>
        <taxon>Viridiplantae</taxon>
        <taxon>Chlorophyta</taxon>
        <taxon>core chlorophytes</taxon>
        <taxon>Chlorophyceae</taxon>
        <taxon>CS clade</taxon>
        <taxon>Chlamydomonadales</taxon>
        <taxon>Haematococcaceae</taxon>
        <taxon>Haematococcus</taxon>
    </lineage>
</organism>
<accession>A0A699ZVU9</accession>
<sequence length="94" mass="9310">MSVHAKSPANSSRVLAGQQANQLLPSGIPADGGAPQQLSRAGSAAPAPAAPLAAVRAAGQPASVSMSWRGRRMPSAQPHGSPAQAKAPVIPSMI</sequence>
<evidence type="ECO:0000256" key="1">
    <source>
        <dbReference type="SAM" id="MobiDB-lite"/>
    </source>
</evidence>
<comment type="caution">
    <text evidence="2">The sequence shown here is derived from an EMBL/GenBank/DDBJ whole genome shotgun (WGS) entry which is preliminary data.</text>
</comment>
<evidence type="ECO:0000313" key="3">
    <source>
        <dbReference type="Proteomes" id="UP000485058"/>
    </source>
</evidence>
<feature type="compositionally biased region" description="Low complexity" evidence="1">
    <location>
        <begin position="38"/>
        <end position="62"/>
    </location>
</feature>
<gene>
    <name evidence="2" type="ORF">HaLaN_24160</name>
</gene>